<sequence length="20" mass="2666">MAYIRFYRRREVQAGERWDY</sequence>
<dbReference type="Proteomes" id="UP000034854">
    <property type="component" value="Unassembled WGS sequence"/>
</dbReference>
<dbReference type="EMBL" id="LCAG01000015">
    <property type="protein sequence ID" value="KKR86406.1"/>
    <property type="molecule type" value="Genomic_DNA"/>
</dbReference>
<reference evidence="1 2" key="1">
    <citation type="journal article" date="2015" name="Nature">
        <title>rRNA introns, odd ribosomes, and small enigmatic genomes across a large radiation of phyla.</title>
        <authorList>
            <person name="Brown C.T."/>
            <person name="Hug L.A."/>
            <person name="Thomas B.C."/>
            <person name="Sharon I."/>
            <person name="Castelle C.J."/>
            <person name="Singh A."/>
            <person name="Wilkins M.J."/>
            <person name="Williams K.H."/>
            <person name="Banfield J.F."/>
        </authorList>
    </citation>
    <scope>NUCLEOTIDE SEQUENCE [LARGE SCALE GENOMIC DNA]</scope>
</reference>
<protein>
    <submittedName>
        <fullName evidence="1">Uncharacterized protein</fullName>
    </submittedName>
</protein>
<name>A0A0G0UG38_9BACT</name>
<accession>A0A0G0UG38</accession>
<organism evidence="1 2">
    <name type="scientific">Candidatus Curtissbacteria bacterium GW2011_GWA1_41_11</name>
    <dbReference type="NCBI Taxonomy" id="1618409"/>
    <lineage>
        <taxon>Bacteria</taxon>
        <taxon>Candidatus Curtissiibacteriota</taxon>
    </lineage>
</organism>
<dbReference type="AlphaFoldDB" id="A0A0G0UG38"/>
<proteinExistence type="predicted"/>
<evidence type="ECO:0000313" key="2">
    <source>
        <dbReference type="Proteomes" id="UP000034854"/>
    </source>
</evidence>
<gene>
    <name evidence="1" type="ORF">UU34_C0015G0001</name>
</gene>
<evidence type="ECO:0000313" key="1">
    <source>
        <dbReference type="EMBL" id="KKR86406.1"/>
    </source>
</evidence>
<comment type="caution">
    <text evidence="1">The sequence shown here is derived from an EMBL/GenBank/DDBJ whole genome shotgun (WGS) entry which is preliminary data.</text>
</comment>
<feature type="non-terminal residue" evidence="1">
    <location>
        <position position="20"/>
    </location>
</feature>